<dbReference type="KEGG" id="tvi:Thivi_3290"/>
<dbReference type="AlphaFoldDB" id="I3YDU6"/>
<dbReference type="EMBL" id="CP003154">
    <property type="protein sequence ID" value="AFL75164.1"/>
    <property type="molecule type" value="Genomic_DNA"/>
</dbReference>
<dbReference type="STRING" id="765911.Thivi_3290"/>
<proteinExistence type="predicted"/>
<keyword evidence="3" id="KW-1185">Reference proteome</keyword>
<feature type="transmembrane region" description="Helical" evidence="1">
    <location>
        <begin position="163"/>
        <end position="179"/>
    </location>
</feature>
<evidence type="ECO:0000256" key="1">
    <source>
        <dbReference type="SAM" id="Phobius"/>
    </source>
</evidence>
<organism evidence="2 3">
    <name type="scientific">Thiocystis violascens (strain ATCC 17096 / DSM 198 / 6111)</name>
    <name type="common">Chromatium violascens</name>
    <dbReference type="NCBI Taxonomy" id="765911"/>
    <lineage>
        <taxon>Bacteria</taxon>
        <taxon>Pseudomonadati</taxon>
        <taxon>Pseudomonadota</taxon>
        <taxon>Gammaproteobacteria</taxon>
        <taxon>Chromatiales</taxon>
        <taxon>Chromatiaceae</taxon>
        <taxon>Thiocystis</taxon>
    </lineage>
</organism>
<dbReference type="Gene3D" id="1.20.120.1760">
    <property type="match status" value="1"/>
</dbReference>
<protein>
    <submittedName>
        <fullName evidence="2">Phosphatidylglycerophosphate synthase</fullName>
    </submittedName>
</protein>
<dbReference type="RefSeq" id="WP_014779573.1">
    <property type="nucleotide sequence ID" value="NC_018012.1"/>
</dbReference>
<dbReference type="InterPro" id="IPR043130">
    <property type="entry name" value="CDP-OH_PTrfase_TM_dom"/>
</dbReference>
<dbReference type="OrthoDB" id="1034332at2"/>
<feature type="transmembrane region" description="Helical" evidence="1">
    <location>
        <begin position="185"/>
        <end position="204"/>
    </location>
</feature>
<keyword evidence="1" id="KW-1133">Transmembrane helix</keyword>
<keyword evidence="1" id="KW-0812">Transmembrane</keyword>
<reference evidence="2 3" key="1">
    <citation type="submission" date="2012-06" db="EMBL/GenBank/DDBJ databases">
        <title>Complete sequence of Thiocystis violascens DSM 198.</title>
        <authorList>
            <consortium name="US DOE Joint Genome Institute"/>
            <person name="Lucas S."/>
            <person name="Han J."/>
            <person name="Lapidus A."/>
            <person name="Cheng J.-F."/>
            <person name="Goodwin L."/>
            <person name="Pitluck S."/>
            <person name="Peters L."/>
            <person name="Ovchinnikova G."/>
            <person name="Teshima H."/>
            <person name="Detter J.C."/>
            <person name="Han C."/>
            <person name="Tapia R."/>
            <person name="Land M."/>
            <person name="Hauser L."/>
            <person name="Kyrpides N."/>
            <person name="Ivanova N."/>
            <person name="Pagani I."/>
            <person name="Vogl K."/>
            <person name="Liu Z."/>
            <person name="Frigaard N.-U."/>
            <person name="Bryant D."/>
            <person name="Woyke T."/>
        </authorList>
    </citation>
    <scope>NUCLEOTIDE SEQUENCE [LARGE SCALE GENOMIC DNA]</scope>
    <source>
        <strain evidence="3">ATCC 17096 / DSM 198 / 6111</strain>
    </source>
</reference>
<feature type="transmembrane region" description="Helical" evidence="1">
    <location>
        <begin position="36"/>
        <end position="57"/>
    </location>
</feature>
<dbReference type="eggNOG" id="COG0558">
    <property type="taxonomic scope" value="Bacteria"/>
</dbReference>
<sequence length="217" mass="23048">MSSAPSVRRPLKTRDATWARALARWLAQRRVSPNRISLLSLAFAVLGAGAMLLVPFAEPAARITLLVLAAVSIQLRLLCNLLDGMVAVEGGLGSRVGEVYNDLPDRLADPLLIVPAGYATGLAWGPELAWLAGCLALLTAYIRLLGGTCGLPQDFRGPMAKPHRMAAMTLGLLIAALAVPFGWDGWILILALLMVAAGAAWTAARRVHVILDALESR</sequence>
<keyword evidence="1" id="KW-0472">Membrane</keyword>
<evidence type="ECO:0000313" key="3">
    <source>
        <dbReference type="Proteomes" id="UP000006062"/>
    </source>
</evidence>
<feature type="transmembrane region" description="Helical" evidence="1">
    <location>
        <begin position="130"/>
        <end position="151"/>
    </location>
</feature>
<dbReference type="Proteomes" id="UP000006062">
    <property type="component" value="Chromosome"/>
</dbReference>
<gene>
    <name evidence="2" type="ordered locus">Thivi_3290</name>
</gene>
<dbReference type="GO" id="GO:0016020">
    <property type="term" value="C:membrane"/>
    <property type="evidence" value="ECO:0007669"/>
    <property type="project" value="InterPro"/>
</dbReference>
<accession>I3YDU6</accession>
<evidence type="ECO:0000313" key="2">
    <source>
        <dbReference type="EMBL" id="AFL75164.1"/>
    </source>
</evidence>
<dbReference type="GO" id="GO:0008654">
    <property type="term" value="P:phospholipid biosynthetic process"/>
    <property type="evidence" value="ECO:0007669"/>
    <property type="project" value="InterPro"/>
</dbReference>
<name>I3YDU6_THIV6</name>
<dbReference type="HOGENOM" id="CLU_091604_0_0_6"/>
<dbReference type="GO" id="GO:0016780">
    <property type="term" value="F:phosphotransferase activity, for other substituted phosphate groups"/>
    <property type="evidence" value="ECO:0007669"/>
    <property type="project" value="InterPro"/>
</dbReference>